<sequence>LDHEDPYSHLTKFYEIADTLGAPEAEEEAVFI</sequence>
<feature type="non-terminal residue" evidence="1">
    <location>
        <position position="1"/>
    </location>
</feature>
<keyword evidence="2" id="KW-1185">Reference proteome</keyword>
<organism evidence="1 2">
    <name type="scientific">Trifolium medium</name>
    <dbReference type="NCBI Taxonomy" id="97028"/>
    <lineage>
        <taxon>Eukaryota</taxon>
        <taxon>Viridiplantae</taxon>
        <taxon>Streptophyta</taxon>
        <taxon>Embryophyta</taxon>
        <taxon>Tracheophyta</taxon>
        <taxon>Spermatophyta</taxon>
        <taxon>Magnoliopsida</taxon>
        <taxon>eudicotyledons</taxon>
        <taxon>Gunneridae</taxon>
        <taxon>Pentapetalae</taxon>
        <taxon>rosids</taxon>
        <taxon>fabids</taxon>
        <taxon>Fabales</taxon>
        <taxon>Fabaceae</taxon>
        <taxon>Papilionoideae</taxon>
        <taxon>50 kb inversion clade</taxon>
        <taxon>NPAAA clade</taxon>
        <taxon>Hologalegina</taxon>
        <taxon>IRL clade</taxon>
        <taxon>Trifolieae</taxon>
        <taxon>Trifolium</taxon>
    </lineage>
</organism>
<dbReference type="EMBL" id="LXQA010626038">
    <property type="protein sequence ID" value="MCI62825.1"/>
    <property type="molecule type" value="Genomic_DNA"/>
</dbReference>
<evidence type="ECO:0000313" key="1">
    <source>
        <dbReference type="EMBL" id="MCI62825.1"/>
    </source>
</evidence>
<name>A0A392TSI3_9FABA</name>
<proteinExistence type="predicted"/>
<comment type="caution">
    <text evidence="1">The sequence shown here is derived from an EMBL/GenBank/DDBJ whole genome shotgun (WGS) entry which is preliminary data.</text>
</comment>
<dbReference type="Proteomes" id="UP000265520">
    <property type="component" value="Unassembled WGS sequence"/>
</dbReference>
<evidence type="ECO:0000313" key="2">
    <source>
        <dbReference type="Proteomes" id="UP000265520"/>
    </source>
</evidence>
<reference evidence="1 2" key="1">
    <citation type="journal article" date="2018" name="Front. Plant Sci.">
        <title>Red Clover (Trifolium pratense) and Zigzag Clover (T. medium) - A Picture of Genomic Similarities and Differences.</title>
        <authorList>
            <person name="Dluhosova J."/>
            <person name="Istvanek J."/>
            <person name="Nedelnik J."/>
            <person name="Repkova J."/>
        </authorList>
    </citation>
    <scope>NUCLEOTIDE SEQUENCE [LARGE SCALE GENOMIC DNA]</scope>
    <source>
        <strain evidence="2">cv. 10/8</strain>
        <tissue evidence="1">Leaf</tissue>
    </source>
</reference>
<protein>
    <submittedName>
        <fullName evidence="1">Uncharacterized protein</fullName>
    </submittedName>
</protein>
<dbReference type="AlphaFoldDB" id="A0A392TSI3"/>
<accession>A0A392TSI3</accession>